<dbReference type="GO" id="GO:0005524">
    <property type="term" value="F:ATP binding"/>
    <property type="evidence" value="ECO:0007669"/>
    <property type="project" value="InterPro"/>
</dbReference>
<name>F4LJL0_TREBD</name>
<evidence type="ECO:0000313" key="2">
    <source>
        <dbReference type="EMBL" id="AEE16405.1"/>
    </source>
</evidence>
<proteinExistence type="predicted"/>
<sequence length="550" mass="61754">MKRIELTLPSGKKVTAAAGVRALDFTQTFDCDPETVFAVRINNEIRALNTVLDVNAVLEPVVSGSRDGSAIYRRTLCFILAAAAHECFPGTRLLVGHSLGYGYYYTLETEKTPGAEDIAALKAEMQRIIAWNQPIETDTVSYRDAAALFESLGLTETRKQLNYICPPKIAVNTLGSFSDQYFGPLLDTTGKIKAFDLMPYGEGFLLRFPATAQPDCLPVFEDIPQLFAVYSRYKKWGKQLDVTSAASLNELIHNRTVNDFIDTAEIFQQKCIADIADRIRDRGNVKVILIAGPSSSGKTTTSKKLSLQLKALGYRPKIIELDTYYVGRELTPKDENGNYDYECLEALDVAQLNRDLIDLFDGKAVKLPSYDFTDGRRYYNGKTLQLDVNDILILEGIHGLNDKLTPLIPAEYKFKIYLSALTQLNLDDHNRIPTSDNRLIRRIVRDARFRGKSAATTISMWDSVQKGERLHIFPFQDNADAMLNTALDYELPVLKVYAEPLLRCVNPLQREYAEASRLLRFLSNFSPIPASNVPGRSIIREFIGGSDFKY</sequence>
<dbReference type="EMBL" id="CP002696">
    <property type="protein sequence ID" value="AEE16405.1"/>
    <property type="molecule type" value="Genomic_DNA"/>
</dbReference>
<dbReference type="Proteomes" id="UP000006546">
    <property type="component" value="Chromosome"/>
</dbReference>
<dbReference type="GO" id="GO:0016301">
    <property type="term" value="F:kinase activity"/>
    <property type="evidence" value="ECO:0007669"/>
    <property type="project" value="InterPro"/>
</dbReference>
<dbReference type="KEGG" id="tbe:Trebr_0969"/>
<dbReference type="OrthoDB" id="9764644at2"/>
<feature type="domain" description="AAA+ ATPase" evidence="1">
    <location>
        <begin position="284"/>
        <end position="445"/>
    </location>
</feature>
<dbReference type="PANTHER" id="PTHR10285">
    <property type="entry name" value="URIDINE KINASE"/>
    <property type="match status" value="1"/>
</dbReference>
<dbReference type="InterPro" id="IPR003593">
    <property type="entry name" value="AAA+_ATPase"/>
</dbReference>
<keyword evidence="3" id="KW-1185">Reference proteome</keyword>
<evidence type="ECO:0000259" key="1">
    <source>
        <dbReference type="SMART" id="SM00382"/>
    </source>
</evidence>
<dbReference type="SMART" id="SM00382">
    <property type="entry name" value="AAA"/>
    <property type="match status" value="1"/>
</dbReference>
<accession>F4LJL0</accession>
<dbReference type="AlphaFoldDB" id="F4LJL0"/>
<dbReference type="InterPro" id="IPR018163">
    <property type="entry name" value="Thr/Ala-tRNA-synth_IIc_edit"/>
</dbReference>
<dbReference type="SUPFAM" id="SSF55186">
    <property type="entry name" value="ThrRS/AlaRS common domain"/>
    <property type="match status" value="1"/>
</dbReference>
<dbReference type="RefSeq" id="WP_013758124.1">
    <property type="nucleotide sequence ID" value="NC_015500.1"/>
</dbReference>
<protein>
    <submittedName>
        <fullName evidence="2">Phosphoribulokinase/uridine kinase</fullName>
    </submittedName>
</protein>
<dbReference type="HOGENOM" id="CLU_023775_1_0_12"/>
<dbReference type="CDD" id="cd02028">
    <property type="entry name" value="UMPK_like"/>
    <property type="match status" value="1"/>
</dbReference>
<dbReference type="Pfam" id="PF00485">
    <property type="entry name" value="PRK"/>
    <property type="match status" value="1"/>
</dbReference>
<gene>
    <name evidence="2" type="ordered locus">Trebr_0969</name>
</gene>
<dbReference type="Gene3D" id="3.30.980.10">
    <property type="entry name" value="Threonyl-trna Synthetase, Chain A, domain 2"/>
    <property type="match status" value="1"/>
</dbReference>
<dbReference type="PRINTS" id="PR00988">
    <property type="entry name" value="URIDINKINASE"/>
</dbReference>
<dbReference type="STRING" id="906968.Trebr_0969"/>
<organism evidence="2 3">
    <name type="scientific">Treponema brennaborense (strain DSM 12168 / CIP 105900 / DD5/3)</name>
    <dbReference type="NCBI Taxonomy" id="906968"/>
    <lineage>
        <taxon>Bacteria</taxon>
        <taxon>Pseudomonadati</taxon>
        <taxon>Spirochaetota</taxon>
        <taxon>Spirochaetia</taxon>
        <taxon>Spirochaetales</taxon>
        <taxon>Treponemataceae</taxon>
        <taxon>Treponema</taxon>
    </lineage>
</organism>
<evidence type="ECO:0000313" key="3">
    <source>
        <dbReference type="Proteomes" id="UP000006546"/>
    </source>
</evidence>
<reference evidence="3" key="1">
    <citation type="submission" date="2011-04" db="EMBL/GenBank/DDBJ databases">
        <title>The complete genome of Treponema brennaborense DSM 12168.</title>
        <authorList>
            <person name="Lucas S."/>
            <person name="Han J."/>
            <person name="Lapidus A."/>
            <person name="Bruce D."/>
            <person name="Goodwin L."/>
            <person name="Pitluck S."/>
            <person name="Peters L."/>
            <person name="Kyrpides N."/>
            <person name="Mavromatis K."/>
            <person name="Ivanova N."/>
            <person name="Mikhailova N."/>
            <person name="Pagani I."/>
            <person name="Teshima H."/>
            <person name="Detter J.C."/>
            <person name="Tapia R."/>
            <person name="Han C."/>
            <person name="Land M."/>
            <person name="Hauser L."/>
            <person name="Markowitz V."/>
            <person name="Cheng J.-F."/>
            <person name="Hugenholtz P."/>
            <person name="Woyke T."/>
            <person name="Wu D."/>
            <person name="Gronow S."/>
            <person name="Wellnitz S."/>
            <person name="Brambilla E."/>
            <person name="Klenk H.-P."/>
            <person name="Eisen J.A."/>
        </authorList>
    </citation>
    <scope>NUCLEOTIDE SEQUENCE [LARGE SCALE GENOMIC DNA]</scope>
    <source>
        <strain evidence="3">DSM 12168 / CIP 105900 / DD5/3</strain>
    </source>
</reference>
<dbReference type="InterPro" id="IPR027417">
    <property type="entry name" value="P-loop_NTPase"/>
</dbReference>
<dbReference type="Gene3D" id="3.40.50.300">
    <property type="entry name" value="P-loop containing nucleotide triphosphate hydrolases"/>
    <property type="match status" value="1"/>
</dbReference>
<dbReference type="SUPFAM" id="SSF52540">
    <property type="entry name" value="P-loop containing nucleoside triphosphate hydrolases"/>
    <property type="match status" value="1"/>
</dbReference>
<dbReference type="InterPro" id="IPR006083">
    <property type="entry name" value="PRK/URK"/>
</dbReference>
<dbReference type="eggNOG" id="COG0572">
    <property type="taxonomic scope" value="Bacteria"/>
</dbReference>